<gene>
    <name evidence="1" type="ordered locus">Smlt4426</name>
</gene>
<accession>B2FLK0</accession>
<dbReference type="EnsemblBacteria" id="CAQ47795">
    <property type="protein sequence ID" value="CAQ47795"/>
    <property type="gene ID" value="Smlt4426"/>
</dbReference>
<organism evidence="1 2">
    <name type="scientific">Stenotrophomonas maltophilia (strain K279a)</name>
    <dbReference type="NCBI Taxonomy" id="522373"/>
    <lineage>
        <taxon>Bacteria</taxon>
        <taxon>Pseudomonadati</taxon>
        <taxon>Pseudomonadota</taxon>
        <taxon>Gammaproteobacteria</taxon>
        <taxon>Lysobacterales</taxon>
        <taxon>Lysobacteraceae</taxon>
        <taxon>Stenotrophomonas</taxon>
        <taxon>Stenotrophomonas maltophilia group</taxon>
    </lineage>
</organism>
<proteinExistence type="predicted"/>
<name>B2FLK0_STRMK</name>
<protein>
    <submittedName>
        <fullName evidence="1">Uncharacterized protein</fullName>
    </submittedName>
</protein>
<reference evidence="1 2" key="1">
    <citation type="journal article" date="2008" name="Genome Biol.">
        <title>The complete genome, comparative and functional analysis of Stenotrophomonas maltophilia reveals an organism heavily shielded by drug resistance determinants.</title>
        <authorList>
            <person name="Crossman L.C."/>
            <person name="Gould V.C."/>
            <person name="Dow J.M."/>
            <person name="Vernikos G.S."/>
            <person name="Okazaki A."/>
            <person name="Sebaihia M."/>
            <person name="Saunders D."/>
            <person name="Arrowsmith C."/>
            <person name="Carver T."/>
            <person name="Peters N."/>
            <person name="Adlem E."/>
            <person name="Kerhornou A."/>
            <person name="Lord A."/>
            <person name="Murphy L."/>
            <person name="Seeger K."/>
            <person name="Squares R."/>
            <person name="Rutter S."/>
            <person name="Quail M.A."/>
            <person name="Rajandream M.A."/>
            <person name="Harris D."/>
            <person name="Churcher C."/>
            <person name="Bentley S.D."/>
            <person name="Parkhill J."/>
            <person name="Thomson N.R."/>
            <person name="Avison M.B."/>
        </authorList>
    </citation>
    <scope>NUCLEOTIDE SEQUENCE [LARGE SCALE GENOMIC DNA]</scope>
    <source>
        <strain evidence="1 2">K279a</strain>
    </source>
</reference>
<dbReference type="EMBL" id="AM743169">
    <property type="protein sequence ID" value="CAQ47795.1"/>
    <property type="molecule type" value="Genomic_DNA"/>
</dbReference>
<sequence length="163" mass="17146">MQMMVSLRVAALLLPLLGGCGTSQIKHIGWNSDWVDVSSDEIIPGNSTTLRSDRLATLNPRSEKSIAQWMLDQNLSIIQASDAAEKFAPLQLNGLVPAEGETVYLVRAASGAGGGSFVGYINDNGILILYGVMGSCGEQVHRVVAVSLSKRPAKVFGGCSGAL</sequence>
<dbReference type="KEGG" id="sml:Smlt4426"/>
<evidence type="ECO:0000313" key="2">
    <source>
        <dbReference type="Proteomes" id="UP000008840"/>
    </source>
</evidence>
<evidence type="ECO:0000313" key="1">
    <source>
        <dbReference type="EMBL" id="CAQ47795.1"/>
    </source>
</evidence>
<dbReference type="AlphaFoldDB" id="B2FLK0"/>
<keyword evidence="2" id="KW-1185">Reference proteome</keyword>
<dbReference type="HOGENOM" id="CLU_105084_0_0_6"/>
<dbReference type="Proteomes" id="UP000008840">
    <property type="component" value="Chromosome"/>
</dbReference>